<dbReference type="STRING" id="1121322.SAMN02745136_03599"/>
<dbReference type="GO" id="GO:0008422">
    <property type="term" value="F:beta-glucosidase activity"/>
    <property type="evidence" value="ECO:0007669"/>
    <property type="project" value="TreeGrafter"/>
</dbReference>
<dbReference type="Gene3D" id="2.60.120.1070">
    <property type="match status" value="2"/>
</dbReference>
<evidence type="ECO:0000256" key="1">
    <source>
        <dbReference type="ARBA" id="ARBA00005641"/>
    </source>
</evidence>
<organism evidence="10 11">
    <name type="scientific">Anaerocolumna jejuensis DSM 15929</name>
    <dbReference type="NCBI Taxonomy" id="1121322"/>
    <lineage>
        <taxon>Bacteria</taxon>
        <taxon>Bacillati</taxon>
        <taxon>Bacillota</taxon>
        <taxon>Clostridia</taxon>
        <taxon>Lachnospirales</taxon>
        <taxon>Lachnospiraceae</taxon>
        <taxon>Anaerocolumna</taxon>
    </lineage>
</organism>
<keyword evidence="4" id="KW-0119">Carbohydrate metabolism</keyword>
<accession>A0A1M6W624</accession>
<evidence type="ECO:0000256" key="2">
    <source>
        <dbReference type="ARBA" id="ARBA00022801"/>
    </source>
</evidence>
<evidence type="ECO:0000256" key="5">
    <source>
        <dbReference type="ARBA" id="ARBA00023295"/>
    </source>
</evidence>
<evidence type="ECO:0000256" key="7">
    <source>
        <dbReference type="SAM" id="SignalP"/>
    </source>
</evidence>
<feature type="chain" id="PRO_5039192532" evidence="7">
    <location>
        <begin position="31"/>
        <end position="651"/>
    </location>
</feature>
<evidence type="ECO:0000313" key="10">
    <source>
        <dbReference type="EMBL" id="SHK89222.1"/>
    </source>
</evidence>
<dbReference type="OrthoDB" id="9800955at2"/>
<feature type="domain" description="Glycoside hydrolase family 5" evidence="8">
    <location>
        <begin position="75"/>
        <end position="352"/>
    </location>
</feature>
<dbReference type="RefSeq" id="WP_073278230.1">
    <property type="nucleotide sequence ID" value="NZ_FRAC01000019.1"/>
</dbReference>
<dbReference type="PROSITE" id="PS51257">
    <property type="entry name" value="PROKAR_LIPOPROTEIN"/>
    <property type="match status" value="1"/>
</dbReference>
<keyword evidence="5" id="KW-0326">Glycosidase</keyword>
<feature type="signal peptide" evidence="7">
    <location>
        <begin position="1"/>
        <end position="30"/>
    </location>
</feature>
<name>A0A1M6W624_9FIRM</name>
<dbReference type="EMBL" id="FRAC01000019">
    <property type="protein sequence ID" value="SHK89222.1"/>
    <property type="molecule type" value="Genomic_DNA"/>
</dbReference>
<feature type="domain" description="Carbohydrate binding module 65" evidence="9">
    <location>
        <begin position="533"/>
        <end position="646"/>
    </location>
</feature>
<gene>
    <name evidence="10" type="ORF">SAMN02745136_03599</name>
</gene>
<evidence type="ECO:0000259" key="8">
    <source>
        <dbReference type="Pfam" id="PF00150"/>
    </source>
</evidence>
<evidence type="ECO:0000256" key="4">
    <source>
        <dbReference type="ARBA" id="ARBA00023277"/>
    </source>
</evidence>
<keyword evidence="7" id="KW-0732">Signal</keyword>
<dbReference type="GO" id="GO:0009986">
    <property type="term" value="C:cell surface"/>
    <property type="evidence" value="ECO:0007669"/>
    <property type="project" value="TreeGrafter"/>
</dbReference>
<sequence>MGIFKSIYKKQLLSCVTAALFTIISVSGFGCINADASADTSEFTAGYSSSTQMRGLSASQLVSDMGAGWNLGNSLESENNETYWGNPKTTKAMIDTIAARGFKTLRIPVRWDDNYSDPSKYTISSSYMDRVETVVNYGLANGMYVIINVHHNDLQKLVSTDGSVQQRVKSELSAIWDQVGNRFKNYGDKLIFEINNEPRCGEDWGGNTAYYDCVNQYNEAGRAAIRATGGNNSSRLILLPTYCASSDSPKLYGWKNLSSDNMIAVSIHAYQPFDFAYEGGGHSNWTDSDYNSLSSVFSQLNSVFISKGIPVVIGEFGAINKNNTADREKFTQIYATMAKQYNIPCIWWDNNSTGTGSEKFGIFDRNSLSFTFGGIADALINVYKGAPNDNDGKYVSLFWGTASASNWGQAVTVSTTRCGGNFNPSDIKAGGHFYVEYSGTKDQVELIFQSLSGGNNWSKVSISESGSINGRYYAKFSYDNCVKAFGSNFSGQLDKIYVGATDKAITVYSLCYNYGKGSDSDNNGGSDKYVSLFWGSSTASPWDQAVSVKTKKNGGSFDPQSIISNGYFYVEYSGTKDQIEFILQSWSGGSSWGKVSMSESGTANGHYFAKYSYANCVAAFGSSDFLNKLDQIHAGAGSSTATVYSVCYCYR</sequence>
<dbReference type="InterPro" id="IPR001547">
    <property type="entry name" value="Glyco_hydro_5"/>
</dbReference>
<dbReference type="SUPFAM" id="SSF51445">
    <property type="entry name" value="(Trans)glycosidases"/>
    <property type="match status" value="1"/>
</dbReference>
<dbReference type="Pfam" id="PF00150">
    <property type="entry name" value="Cellulase"/>
    <property type="match status" value="1"/>
</dbReference>
<proteinExistence type="inferred from homology"/>
<evidence type="ECO:0000259" key="9">
    <source>
        <dbReference type="Pfam" id="PF18259"/>
    </source>
</evidence>
<feature type="domain" description="Carbohydrate binding module 65" evidence="9">
    <location>
        <begin position="398"/>
        <end position="509"/>
    </location>
</feature>
<protein>
    <submittedName>
        <fullName evidence="10">Aryl-phospho-beta-D-glucosidase BglC, GH1 family</fullName>
    </submittedName>
</protein>
<keyword evidence="11" id="KW-1185">Reference proteome</keyword>
<dbReference type="GO" id="GO:0005576">
    <property type="term" value="C:extracellular region"/>
    <property type="evidence" value="ECO:0007669"/>
    <property type="project" value="TreeGrafter"/>
</dbReference>
<dbReference type="InterPro" id="IPR040877">
    <property type="entry name" value="CBM65_1"/>
</dbReference>
<keyword evidence="3" id="KW-0136">Cellulose degradation</keyword>
<dbReference type="GO" id="GO:0030245">
    <property type="term" value="P:cellulose catabolic process"/>
    <property type="evidence" value="ECO:0007669"/>
    <property type="project" value="UniProtKB-KW"/>
</dbReference>
<dbReference type="Proteomes" id="UP000184386">
    <property type="component" value="Unassembled WGS sequence"/>
</dbReference>
<keyword evidence="6" id="KW-0624">Polysaccharide degradation</keyword>
<reference evidence="10 11" key="1">
    <citation type="submission" date="2016-11" db="EMBL/GenBank/DDBJ databases">
        <authorList>
            <person name="Jaros S."/>
            <person name="Januszkiewicz K."/>
            <person name="Wedrychowicz H."/>
        </authorList>
    </citation>
    <scope>NUCLEOTIDE SEQUENCE [LARGE SCALE GENOMIC DNA]</scope>
    <source>
        <strain evidence="10 11">DSM 15929</strain>
    </source>
</reference>
<dbReference type="Pfam" id="PF18259">
    <property type="entry name" value="CBM65_1"/>
    <property type="match status" value="2"/>
</dbReference>
<dbReference type="PANTHER" id="PTHR31297:SF41">
    <property type="entry name" value="ENDOGLUCANASE, PUTATIVE (AFU_ORTHOLOGUE AFUA_5G01830)-RELATED"/>
    <property type="match status" value="1"/>
</dbReference>
<evidence type="ECO:0000256" key="6">
    <source>
        <dbReference type="ARBA" id="ARBA00023326"/>
    </source>
</evidence>
<dbReference type="InterPro" id="IPR050386">
    <property type="entry name" value="Glycosyl_hydrolase_5"/>
</dbReference>
<evidence type="ECO:0000256" key="3">
    <source>
        <dbReference type="ARBA" id="ARBA00023001"/>
    </source>
</evidence>
<evidence type="ECO:0000313" key="11">
    <source>
        <dbReference type="Proteomes" id="UP000184386"/>
    </source>
</evidence>
<keyword evidence="2" id="KW-0378">Hydrolase</keyword>
<dbReference type="Gene3D" id="3.20.20.80">
    <property type="entry name" value="Glycosidases"/>
    <property type="match status" value="1"/>
</dbReference>
<dbReference type="PANTHER" id="PTHR31297">
    <property type="entry name" value="GLUCAN ENDO-1,6-BETA-GLUCOSIDASE B"/>
    <property type="match status" value="1"/>
</dbReference>
<comment type="similarity">
    <text evidence="1">Belongs to the glycosyl hydrolase 5 (cellulase A) family.</text>
</comment>
<dbReference type="AlphaFoldDB" id="A0A1M6W624"/>
<dbReference type="InterPro" id="IPR017853">
    <property type="entry name" value="GH"/>
</dbReference>